<keyword evidence="8" id="KW-0966">Cell projection</keyword>
<feature type="region of interest" description="Disordered" evidence="12">
    <location>
        <begin position="325"/>
        <end position="389"/>
    </location>
</feature>
<dbReference type="PANTHER" id="PTHR13371">
    <property type="entry name" value="GLYCINE-, GLUTAMATE-, THIENYLCYCLOHEXYLPIPERIDINE-BINDING PROTEIN"/>
    <property type="match status" value="1"/>
</dbReference>
<dbReference type="InterPro" id="IPR034085">
    <property type="entry name" value="TOG"/>
</dbReference>
<feature type="compositionally biased region" description="Polar residues" evidence="12">
    <location>
        <begin position="899"/>
        <end position="914"/>
    </location>
</feature>
<dbReference type="GO" id="GO:0000922">
    <property type="term" value="C:spindle pole"/>
    <property type="evidence" value="ECO:0007669"/>
    <property type="project" value="UniProtKB-SubCell"/>
</dbReference>
<evidence type="ECO:0000313" key="15">
    <source>
        <dbReference type="Proteomes" id="UP001221898"/>
    </source>
</evidence>
<gene>
    <name evidence="14" type="ORF">AAFF_G00165820</name>
</gene>
<dbReference type="FunFam" id="1.25.10.10:FF:000200">
    <property type="entry name" value="Centrosomal protein of 104 kDa"/>
    <property type="match status" value="1"/>
</dbReference>
<feature type="region of interest" description="Disordered" evidence="12">
    <location>
        <begin position="894"/>
        <end position="960"/>
    </location>
</feature>
<dbReference type="Pfam" id="PF21040">
    <property type="entry name" value="CEP104-like_TOG"/>
    <property type="match status" value="1"/>
</dbReference>
<keyword evidence="7" id="KW-0206">Cytoskeleton</keyword>
<dbReference type="GO" id="GO:0005814">
    <property type="term" value="C:centriole"/>
    <property type="evidence" value="ECO:0007669"/>
    <property type="project" value="UniProtKB-SubCell"/>
</dbReference>
<evidence type="ECO:0000256" key="1">
    <source>
        <dbReference type="ARBA" id="ARBA00004114"/>
    </source>
</evidence>
<evidence type="ECO:0000256" key="12">
    <source>
        <dbReference type="SAM" id="MobiDB-lite"/>
    </source>
</evidence>
<keyword evidence="4" id="KW-0963">Cytoplasm</keyword>
<name>A0AAD7RM85_9TELE</name>
<feature type="compositionally biased region" description="Low complexity" evidence="12">
    <location>
        <begin position="915"/>
        <end position="932"/>
    </location>
</feature>
<dbReference type="SMART" id="SM01349">
    <property type="entry name" value="TOG"/>
    <property type="match status" value="1"/>
</dbReference>
<evidence type="ECO:0000256" key="6">
    <source>
        <dbReference type="ARBA" id="ARBA00023054"/>
    </source>
</evidence>
<dbReference type="SUPFAM" id="SSF49785">
    <property type="entry name" value="Galactose-binding domain-like"/>
    <property type="match status" value="1"/>
</dbReference>
<reference evidence="14" key="1">
    <citation type="journal article" date="2023" name="Science">
        <title>Genome structures resolve the early diversification of teleost fishes.</title>
        <authorList>
            <person name="Parey E."/>
            <person name="Louis A."/>
            <person name="Montfort J."/>
            <person name="Bouchez O."/>
            <person name="Roques C."/>
            <person name="Iampietro C."/>
            <person name="Lluch J."/>
            <person name="Castinel A."/>
            <person name="Donnadieu C."/>
            <person name="Desvignes T."/>
            <person name="Floi Bucao C."/>
            <person name="Jouanno E."/>
            <person name="Wen M."/>
            <person name="Mejri S."/>
            <person name="Dirks R."/>
            <person name="Jansen H."/>
            <person name="Henkel C."/>
            <person name="Chen W.J."/>
            <person name="Zahm M."/>
            <person name="Cabau C."/>
            <person name="Klopp C."/>
            <person name="Thompson A.W."/>
            <person name="Robinson-Rechavi M."/>
            <person name="Braasch I."/>
            <person name="Lecointre G."/>
            <person name="Bobe J."/>
            <person name="Postlethwait J.H."/>
            <person name="Berthelot C."/>
            <person name="Roest Crollius H."/>
            <person name="Guiguen Y."/>
        </authorList>
    </citation>
    <scope>NUCLEOTIDE SEQUENCE</scope>
    <source>
        <strain evidence="14">NC1722</strain>
    </source>
</reference>
<dbReference type="PANTHER" id="PTHR13371:SF0">
    <property type="entry name" value="CENTROSOMAL PROTEIN OF 104 KDA"/>
    <property type="match status" value="1"/>
</dbReference>
<accession>A0AAD7RM85</accession>
<dbReference type="InterPro" id="IPR052607">
    <property type="entry name" value="CEP104-like"/>
</dbReference>
<keyword evidence="6" id="KW-0175">Coiled coil</keyword>
<evidence type="ECO:0000256" key="4">
    <source>
        <dbReference type="ARBA" id="ARBA00022490"/>
    </source>
</evidence>
<evidence type="ECO:0000256" key="11">
    <source>
        <dbReference type="ARBA" id="ARBA00068547"/>
    </source>
</evidence>
<feature type="region of interest" description="Disordered" evidence="12">
    <location>
        <begin position="409"/>
        <end position="445"/>
    </location>
</feature>
<comment type="function">
    <text evidence="9">Required for ciliogenesis and for structural integrity at the ciliary tip.</text>
</comment>
<feature type="compositionally biased region" description="Basic and acidic residues" evidence="12">
    <location>
        <begin position="734"/>
        <end position="750"/>
    </location>
</feature>
<evidence type="ECO:0000256" key="3">
    <source>
        <dbReference type="ARBA" id="ARBA00004647"/>
    </source>
</evidence>
<dbReference type="EMBL" id="JAINUG010000221">
    <property type="protein sequence ID" value="KAJ8386881.1"/>
    <property type="molecule type" value="Genomic_DNA"/>
</dbReference>
<dbReference type="InterPro" id="IPR011989">
    <property type="entry name" value="ARM-like"/>
</dbReference>
<dbReference type="InterPro" id="IPR048738">
    <property type="entry name" value="CEP104_Znf"/>
</dbReference>
<comment type="subunit">
    <text evidence="10">Interacts with CCP110 and CEP97. Interacts with ARMC9, TOGARAM1, CCDC66 and CSPP1.</text>
</comment>
<evidence type="ECO:0000256" key="5">
    <source>
        <dbReference type="ARBA" id="ARBA00022737"/>
    </source>
</evidence>
<dbReference type="Gene3D" id="1.25.10.10">
    <property type="entry name" value="Leucine-rich Repeat Variant"/>
    <property type="match status" value="1"/>
</dbReference>
<dbReference type="Proteomes" id="UP001221898">
    <property type="component" value="Unassembled WGS sequence"/>
</dbReference>
<keyword evidence="5" id="KW-0677">Repeat</keyword>
<evidence type="ECO:0000313" key="14">
    <source>
        <dbReference type="EMBL" id="KAJ8386881.1"/>
    </source>
</evidence>
<dbReference type="Pfam" id="PF21038">
    <property type="entry name" value="CEP104_N"/>
    <property type="match status" value="1"/>
</dbReference>
<evidence type="ECO:0000256" key="9">
    <source>
        <dbReference type="ARBA" id="ARBA00059645"/>
    </source>
</evidence>
<evidence type="ECO:0000256" key="8">
    <source>
        <dbReference type="ARBA" id="ARBA00023273"/>
    </source>
</evidence>
<organism evidence="14 15">
    <name type="scientific">Aldrovandia affinis</name>
    <dbReference type="NCBI Taxonomy" id="143900"/>
    <lineage>
        <taxon>Eukaryota</taxon>
        <taxon>Metazoa</taxon>
        <taxon>Chordata</taxon>
        <taxon>Craniata</taxon>
        <taxon>Vertebrata</taxon>
        <taxon>Euteleostomi</taxon>
        <taxon>Actinopterygii</taxon>
        <taxon>Neopterygii</taxon>
        <taxon>Teleostei</taxon>
        <taxon>Notacanthiformes</taxon>
        <taxon>Halosauridae</taxon>
        <taxon>Aldrovandia</taxon>
    </lineage>
</organism>
<dbReference type="InterPro" id="IPR048739">
    <property type="entry name" value="CEP104_N"/>
</dbReference>
<evidence type="ECO:0000256" key="10">
    <source>
        <dbReference type="ARBA" id="ARBA00065345"/>
    </source>
</evidence>
<dbReference type="InterPro" id="IPR016024">
    <property type="entry name" value="ARM-type_fold"/>
</dbReference>
<dbReference type="InterPro" id="IPR008979">
    <property type="entry name" value="Galactose-bd-like_sf"/>
</dbReference>
<proteinExistence type="predicted"/>
<evidence type="ECO:0000256" key="2">
    <source>
        <dbReference type="ARBA" id="ARBA00004138"/>
    </source>
</evidence>
<feature type="region of interest" description="Disordered" evidence="12">
    <location>
        <begin position="734"/>
        <end position="768"/>
    </location>
</feature>
<evidence type="ECO:0000259" key="13">
    <source>
        <dbReference type="SMART" id="SM01349"/>
    </source>
</evidence>
<dbReference type="Pfam" id="PF21039">
    <property type="entry name" value="CEP104_ZnF"/>
    <property type="match status" value="1"/>
</dbReference>
<dbReference type="GO" id="GO:0005929">
    <property type="term" value="C:cilium"/>
    <property type="evidence" value="ECO:0007669"/>
    <property type="project" value="UniProtKB-SubCell"/>
</dbReference>
<dbReference type="AlphaFoldDB" id="A0AAD7RM85"/>
<dbReference type="SUPFAM" id="SSF48371">
    <property type="entry name" value="ARM repeat"/>
    <property type="match status" value="1"/>
</dbReference>
<feature type="compositionally biased region" description="Basic and acidic residues" evidence="12">
    <location>
        <begin position="416"/>
        <end position="430"/>
    </location>
</feature>
<comment type="subcellular location">
    <subcellularLocation>
        <location evidence="2">Cell projection</location>
        <location evidence="2">Cilium</location>
    </subcellularLocation>
    <subcellularLocation>
        <location evidence="1">Cytoplasm</location>
        <location evidence="1">Cytoskeleton</location>
        <location evidence="1">Microtubule organizing center</location>
        <location evidence="1">Centrosome</location>
        <location evidence="1">Centriole</location>
    </subcellularLocation>
    <subcellularLocation>
        <location evidence="3">Cytoplasm</location>
        <location evidence="3">Cytoskeleton</location>
        <location evidence="3">Spindle pole</location>
    </subcellularLocation>
</comment>
<feature type="compositionally biased region" description="Polar residues" evidence="12">
    <location>
        <begin position="950"/>
        <end position="960"/>
    </location>
</feature>
<protein>
    <recommendedName>
        <fullName evidence="11">Centrosomal protein of 104 kDa</fullName>
    </recommendedName>
</protein>
<keyword evidence="15" id="KW-1185">Reference proteome</keyword>
<feature type="compositionally biased region" description="Basic and acidic residues" evidence="12">
    <location>
        <begin position="351"/>
        <end position="367"/>
    </location>
</feature>
<evidence type="ECO:0000256" key="7">
    <source>
        <dbReference type="ARBA" id="ARBA00023212"/>
    </source>
</evidence>
<feature type="domain" description="TOG" evidence="13">
    <location>
        <begin position="442"/>
        <end position="698"/>
    </location>
</feature>
<comment type="caution">
    <text evidence="14">The sequence shown here is derived from an EMBL/GenBank/DDBJ whole genome shotgun (WGS) entry which is preliminary data.</text>
</comment>
<sequence>MWLLSNCGYGDDWGYPGKGYGCRMPHKIVFGVVGSSGHEDNFSAKELMVHAPTVNGWRSARFCPYPQEITLQLAERCRIRKLQLLAHQYMISAKIEFHVGDRPPDASSPHASERFRRLGYVSLSDNEKTGFKARELKSVHVDAVGTYLKLTFHQNHVNHYNLYNQVALVAINVLGDPADVKEMDTIPTRDQLIEHYLNTTQQEISLDGTYSGKCDTISPLDDLAFDMYQDPEVAQIIRRLDERKQEAVRQERYELAKTLKQAVADLQKVGERLGRYEVEKRSAIEKEDYDTAKRKKEQMEDYRMEVYQQLRVHNLLDMGPVQEVAEPAAEERRAPASPPSRQKRVRSPPEVVREKKPEKVKEPERATPDPPSPQQASSPTPRDPPALPEISKISIGAMPYDERPLPALRQQQKPGEQPEVRPDEAPDSTRRPGVTGEPEPLTEKAMREASFPIEVYGDSLVAGAYSKTWSYREDALLAVYKRLSEAPAGTPKDELRTMMRAAVFLARKAISDKVSSVFQASLKLLQMILTRFIPQHRLGRAELAHCLEQTWPGLVAKAGDSASRLRVMATDFIQEMALFKEVRSLQTIPIELVKPMKSSVPARLALSRVELLERLLAELGTDGSGFTLDNVMQFTTGALEHSASEVREKAVRIILAMYRQHRKAVLDFLPPNDASTRKNVLYKNIFDGFAKTDGRPVESQTKLLKKGNTQVVHKEKKEEIRTLQEQLAVLKEISEQEKGKENSKGKEFSKPVKAGTRKMPATKNADAGDVDQSSVANYLDSLCIFCGEKDDSFTEEGLDLHYWKHCPMLQRCDLCRQVVEISSLNDHLLEECEGKGAFAKCQLCTEAVPREQLTEHARSQACNPPVTDKVSNHCPLCHDNFMPGEEAWKSHLMGRGGCEQNSRRTAALQRAQQSQGKIGTAGTTKQTAAGAKGRSGPSTSRIPAPKAGASRSTRQVPVRR</sequence>